<keyword evidence="2 9" id="KW-0639">Primosome</keyword>
<dbReference type="PANTHER" id="PTHR30313:SF2">
    <property type="entry name" value="DNA PRIMASE"/>
    <property type="match status" value="1"/>
</dbReference>
<dbReference type="GO" id="GO:0000428">
    <property type="term" value="C:DNA-directed RNA polymerase complex"/>
    <property type="evidence" value="ECO:0007669"/>
    <property type="project" value="UniProtKB-KW"/>
</dbReference>
<evidence type="ECO:0000259" key="11">
    <source>
        <dbReference type="PROSITE" id="PS50880"/>
    </source>
</evidence>
<keyword evidence="9" id="KW-0271">Exosome</keyword>
<dbReference type="EC" id="2.7.7.101" evidence="9"/>
<keyword evidence="1 9" id="KW-0240">DNA-directed RNA polymerase</keyword>
<comment type="catalytic activity">
    <reaction evidence="9">
        <text>ssDNA + n NTP = ssDNA/pppN(pN)n-1 hybrid + (n-1) diphosphate.</text>
        <dbReference type="EC" id="2.7.7.101"/>
    </reaction>
</comment>
<dbReference type="GO" id="GO:0005737">
    <property type="term" value="C:cytoplasm"/>
    <property type="evidence" value="ECO:0007669"/>
    <property type="project" value="TreeGrafter"/>
</dbReference>
<dbReference type="SUPFAM" id="SSF56731">
    <property type="entry name" value="DNA primase core"/>
    <property type="match status" value="1"/>
</dbReference>
<dbReference type="SMART" id="SM00493">
    <property type="entry name" value="TOPRIM"/>
    <property type="match status" value="1"/>
</dbReference>
<evidence type="ECO:0000256" key="6">
    <source>
        <dbReference type="ARBA" id="ARBA00022723"/>
    </source>
</evidence>
<dbReference type="HAMAP" id="MF_00007">
    <property type="entry name" value="DNA_primase_DnaG_arc"/>
    <property type="match status" value="1"/>
</dbReference>
<dbReference type="Gene3D" id="3.40.1360.10">
    <property type="match status" value="1"/>
</dbReference>
<reference evidence="12" key="1">
    <citation type="submission" date="2020-07" db="EMBL/GenBank/DDBJ databases">
        <title>Huge and variable diversity of episymbiotic CPR bacteria and DPANN archaea in groundwater ecosystems.</title>
        <authorList>
            <person name="He C.Y."/>
            <person name="Keren R."/>
            <person name="Whittaker M."/>
            <person name="Farag I.F."/>
            <person name="Doudna J."/>
            <person name="Cate J.H.D."/>
            <person name="Banfield J.F."/>
        </authorList>
    </citation>
    <scope>NUCLEOTIDE SEQUENCE</scope>
    <source>
        <strain evidence="12">NC_groundwater_1296_Ag_S-0.2um_52_80</strain>
    </source>
</reference>
<comment type="caution">
    <text evidence="12">The sequence shown here is derived from an EMBL/GenBank/DDBJ whole genome shotgun (WGS) entry which is preliminary data.</text>
</comment>
<feature type="domain" description="Toprim" evidence="11">
    <location>
        <begin position="173"/>
        <end position="259"/>
    </location>
</feature>
<dbReference type="InterPro" id="IPR050219">
    <property type="entry name" value="DnaG_primase"/>
</dbReference>
<name>A0A8T3YJP5_9ARCH</name>
<keyword evidence="5 9" id="KW-0235">DNA replication</keyword>
<evidence type="ECO:0000256" key="10">
    <source>
        <dbReference type="SAM" id="MobiDB-lite"/>
    </source>
</evidence>
<comment type="subunit">
    <text evidence="9">Forms a ternary complex with MCM helicase and DNA. Component of the archaeal exosome complex.</text>
</comment>
<keyword evidence="7" id="KW-0460">Magnesium</keyword>
<feature type="compositionally biased region" description="Basic and acidic residues" evidence="10">
    <location>
        <begin position="284"/>
        <end position="311"/>
    </location>
</feature>
<evidence type="ECO:0000256" key="3">
    <source>
        <dbReference type="ARBA" id="ARBA00022679"/>
    </source>
</evidence>
<evidence type="ECO:0000313" key="12">
    <source>
        <dbReference type="EMBL" id="MBI4210463.1"/>
    </source>
</evidence>
<evidence type="ECO:0000256" key="8">
    <source>
        <dbReference type="ARBA" id="ARBA00023163"/>
    </source>
</evidence>
<dbReference type="EMBL" id="JACQPB010000034">
    <property type="protein sequence ID" value="MBI4210463.1"/>
    <property type="molecule type" value="Genomic_DNA"/>
</dbReference>
<evidence type="ECO:0000256" key="4">
    <source>
        <dbReference type="ARBA" id="ARBA00022695"/>
    </source>
</evidence>
<evidence type="ECO:0000256" key="7">
    <source>
        <dbReference type="ARBA" id="ARBA00022842"/>
    </source>
</evidence>
<sequence length="455" mass="50414">MAKTYINAVKYMVKIKFEIDGIVDKPDIVGAIFGQSEGLLGDEMDLKELQKNGKLGRIEIILNTSMGRTKGEVLVPSSMDMAETSLLGASIESVDKVGPCEAKLEIVDIEDTRSDKRKEIKDRAKELLKRLMDKSSPETQMLSEEIREDARAADICEYGPDKLPAGPDIESSAEVIVVEGRADVLNLLRNQIRNVIGMNGSNIPQTIIDLSKRKQITAFVDGDRGGSLNARKLAQIARIEYIAKAPDGKEVEELARKEILQSLKRRVKAIEELAAETHFRPREFRPERESGFPRRGFREGPPRLHGHDGRERHGRRGTRPPWRGEGAPHERQGGGRMFEVTPFSQDGPIGQGMPVPQPQEMLSPEEESAYKPMLQELKGTMNARILDQENKVMKEVKVKDLVAEVGKAKSPHAVIFDGVVTKRLVEAAEKAGAKYVIGARKGKVESMKGVKATAL</sequence>
<dbReference type="CDD" id="cd01029">
    <property type="entry name" value="TOPRIM_primases"/>
    <property type="match status" value="1"/>
</dbReference>
<feature type="region of interest" description="Disordered" evidence="10">
    <location>
        <begin position="284"/>
        <end position="336"/>
    </location>
</feature>
<evidence type="ECO:0000256" key="1">
    <source>
        <dbReference type="ARBA" id="ARBA00022478"/>
    </source>
</evidence>
<dbReference type="Pfam" id="PF13662">
    <property type="entry name" value="Toprim_4"/>
    <property type="match status" value="1"/>
</dbReference>
<organism evidence="12 13">
    <name type="scientific">Candidatus Iainarchaeum sp</name>
    <dbReference type="NCBI Taxonomy" id="3101447"/>
    <lineage>
        <taxon>Archaea</taxon>
        <taxon>Candidatus Iainarchaeota</taxon>
        <taxon>Candidatus Iainarchaeia</taxon>
        <taxon>Candidatus Iainarchaeales</taxon>
        <taxon>Candidatus Iainarchaeaceae</taxon>
        <taxon>Candidatus Iainarchaeum</taxon>
    </lineage>
</organism>
<comment type="similarity">
    <text evidence="9">Belongs to the archaeal DnaG primase family.</text>
</comment>
<dbReference type="InterPro" id="IPR034154">
    <property type="entry name" value="TOPRIM_DnaG/twinkle"/>
</dbReference>
<dbReference type="GO" id="GO:0046872">
    <property type="term" value="F:metal ion binding"/>
    <property type="evidence" value="ECO:0007669"/>
    <property type="project" value="UniProtKB-KW"/>
</dbReference>
<dbReference type="GO" id="GO:0000178">
    <property type="term" value="C:exosome (RNase complex)"/>
    <property type="evidence" value="ECO:0007669"/>
    <property type="project" value="UniProtKB-KW"/>
</dbReference>
<keyword evidence="6" id="KW-0479">Metal-binding</keyword>
<dbReference type="PANTHER" id="PTHR30313">
    <property type="entry name" value="DNA PRIMASE"/>
    <property type="match status" value="1"/>
</dbReference>
<keyword evidence="8 9" id="KW-0804">Transcription</keyword>
<evidence type="ECO:0000313" key="13">
    <source>
        <dbReference type="Proteomes" id="UP000732298"/>
    </source>
</evidence>
<dbReference type="Proteomes" id="UP000732298">
    <property type="component" value="Unassembled WGS sequence"/>
</dbReference>
<accession>A0A8T3YJP5</accession>
<dbReference type="AlphaFoldDB" id="A0A8T3YJP5"/>
<dbReference type="GO" id="GO:0008143">
    <property type="term" value="F:poly(A) binding"/>
    <property type="evidence" value="ECO:0007669"/>
    <property type="project" value="InterPro"/>
</dbReference>
<keyword evidence="4 9" id="KW-0548">Nucleotidyltransferase</keyword>
<proteinExistence type="inferred from homology"/>
<gene>
    <name evidence="9" type="primary">dnaG</name>
    <name evidence="12" type="ORF">HY544_03090</name>
</gene>
<dbReference type="InterPro" id="IPR020607">
    <property type="entry name" value="Primase_DnaG_arc"/>
</dbReference>
<evidence type="ECO:0000256" key="5">
    <source>
        <dbReference type="ARBA" id="ARBA00022705"/>
    </source>
</evidence>
<comment type="function">
    <text evidence="9">RNA polymerase that catalyzes the synthesis of short RNA molecules used as primers for DNA polymerase during DNA replication. Also part of the exosome, which is a complex involved in RNA degradation. Acts as a poly(A)-binding protein that enhances the interaction between heteropolymeric, adenine-rich transcripts and the exosome.</text>
</comment>
<dbReference type="GO" id="GO:0003899">
    <property type="term" value="F:DNA-directed RNA polymerase activity"/>
    <property type="evidence" value="ECO:0007669"/>
    <property type="project" value="UniProtKB-UniRule"/>
</dbReference>
<dbReference type="InterPro" id="IPR006171">
    <property type="entry name" value="TOPRIM_dom"/>
</dbReference>
<protein>
    <recommendedName>
        <fullName evidence="9">DNA primase DnaG</fullName>
        <ecNumber evidence="9">2.7.7.101</ecNumber>
    </recommendedName>
</protein>
<keyword evidence="3 9" id="KW-0808">Transferase</keyword>
<evidence type="ECO:0000256" key="9">
    <source>
        <dbReference type="HAMAP-Rule" id="MF_00007"/>
    </source>
</evidence>
<dbReference type="GO" id="GO:0006269">
    <property type="term" value="P:DNA replication, synthesis of primer"/>
    <property type="evidence" value="ECO:0007669"/>
    <property type="project" value="UniProtKB-UniRule"/>
</dbReference>
<dbReference type="PROSITE" id="PS50880">
    <property type="entry name" value="TOPRIM"/>
    <property type="match status" value="1"/>
</dbReference>
<dbReference type="NCBIfam" id="NF003108">
    <property type="entry name" value="PRK04031.1-1"/>
    <property type="match status" value="1"/>
</dbReference>
<dbReference type="GO" id="GO:1990077">
    <property type="term" value="C:primosome complex"/>
    <property type="evidence" value="ECO:0007669"/>
    <property type="project" value="UniProtKB-KW"/>
</dbReference>
<evidence type="ECO:0000256" key="2">
    <source>
        <dbReference type="ARBA" id="ARBA00022515"/>
    </source>
</evidence>